<dbReference type="InterPro" id="IPR053521">
    <property type="entry name" value="McjB-like"/>
</dbReference>
<dbReference type="EMBL" id="JBHSPH010000002">
    <property type="protein sequence ID" value="MFC5862186.1"/>
    <property type="molecule type" value="Genomic_DNA"/>
</dbReference>
<dbReference type="RefSeq" id="WP_377819292.1">
    <property type="nucleotide sequence ID" value="NZ_JAGSYH010000004.1"/>
</dbReference>
<dbReference type="InterPro" id="IPR032708">
    <property type="entry name" value="McjB_C"/>
</dbReference>
<accession>A0ABW1EE99</accession>
<dbReference type="SUPFAM" id="SSF54001">
    <property type="entry name" value="Cysteine proteinases"/>
    <property type="match status" value="1"/>
</dbReference>
<proteinExistence type="predicted"/>
<dbReference type="NCBIfam" id="NF033537">
    <property type="entry name" value="lasso_biosyn_B2"/>
    <property type="match status" value="1"/>
</dbReference>
<comment type="caution">
    <text evidence="2">The sequence shown here is derived from an EMBL/GenBank/DDBJ whole genome shotgun (WGS) entry which is preliminary data.</text>
</comment>
<evidence type="ECO:0000259" key="1">
    <source>
        <dbReference type="Pfam" id="PF13471"/>
    </source>
</evidence>
<reference evidence="3" key="1">
    <citation type="journal article" date="2019" name="Int. J. Syst. Evol. Microbiol.">
        <title>The Global Catalogue of Microorganisms (GCM) 10K type strain sequencing project: providing services to taxonomists for standard genome sequencing and annotation.</title>
        <authorList>
            <consortium name="The Broad Institute Genomics Platform"/>
            <consortium name="The Broad Institute Genome Sequencing Center for Infectious Disease"/>
            <person name="Wu L."/>
            <person name="Ma J."/>
        </authorList>
    </citation>
    <scope>NUCLEOTIDE SEQUENCE [LARGE SCALE GENOMIC DNA]</scope>
    <source>
        <strain evidence="3">JCM 4087</strain>
    </source>
</reference>
<dbReference type="Proteomes" id="UP001596091">
    <property type="component" value="Unassembled WGS sequence"/>
</dbReference>
<organism evidence="2 3">
    <name type="scientific">Acidicapsa dinghuensis</name>
    <dbReference type="NCBI Taxonomy" id="2218256"/>
    <lineage>
        <taxon>Bacteria</taxon>
        <taxon>Pseudomonadati</taxon>
        <taxon>Acidobacteriota</taxon>
        <taxon>Terriglobia</taxon>
        <taxon>Terriglobales</taxon>
        <taxon>Acidobacteriaceae</taxon>
        <taxon>Acidicapsa</taxon>
    </lineage>
</organism>
<evidence type="ECO:0000313" key="2">
    <source>
        <dbReference type="EMBL" id="MFC5862186.1"/>
    </source>
</evidence>
<gene>
    <name evidence="2" type="ORF">ACFPT7_07770</name>
</gene>
<name>A0ABW1EE99_9BACT</name>
<keyword evidence="3" id="KW-1185">Reference proteome</keyword>
<feature type="domain" description="Microcin J25-processing protein McjB C-terminal" evidence="1">
    <location>
        <begin position="19"/>
        <end position="123"/>
    </location>
</feature>
<protein>
    <submittedName>
        <fullName evidence="2">Lasso peptide biosynthesis B2 protein</fullName>
    </submittedName>
</protein>
<evidence type="ECO:0000313" key="3">
    <source>
        <dbReference type="Proteomes" id="UP001596091"/>
    </source>
</evidence>
<dbReference type="InterPro" id="IPR038765">
    <property type="entry name" value="Papain-like_cys_pep_sf"/>
</dbReference>
<sequence length="126" mass="14457">MRDLLLFLEAYARLIGHDLFLSKNGLAALHGAIKRYPLRSRRRQSISIEHMSYLVDLACAFYPKRAMCLQRSAVLVKMLRRHGVPALLVIGAQKLPFRAHAWVEVEGKIINDRLALRETFLVMEVC</sequence>
<dbReference type="Pfam" id="PF13471">
    <property type="entry name" value="Transglut_core3"/>
    <property type="match status" value="1"/>
</dbReference>